<feature type="signal peptide" evidence="3">
    <location>
        <begin position="1"/>
        <end position="21"/>
    </location>
</feature>
<keyword evidence="1 3" id="KW-0732">Signal</keyword>
<proteinExistence type="predicted"/>
<feature type="chain" id="PRO_5029751045" evidence="3">
    <location>
        <begin position="22"/>
        <end position="276"/>
    </location>
</feature>
<dbReference type="PANTHER" id="PTHR43037:SF5">
    <property type="entry name" value="FERULOYL ESTERASE"/>
    <property type="match status" value="1"/>
</dbReference>
<dbReference type="AlphaFoldDB" id="A0A7L5BZY9"/>
<dbReference type="InterPro" id="IPR003140">
    <property type="entry name" value="PLipase/COase/thioEstase"/>
</dbReference>
<reference evidence="5 6" key="1">
    <citation type="submission" date="2020-02" db="EMBL/GenBank/DDBJ databases">
        <title>complete genome sequence of Rhodobacteraceae bacterium.</title>
        <authorList>
            <person name="Park J."/>
            <person name="Kim Y.-S."/>
            <person name="Kim K.-H."/>
        </authorList>
    </citation>
    <scope>NUCLEOTIDE SEQUENCE [LARGE SCALE GENOMIC DNA]</scope>
    <source>
        <strain evidence="5 6">RR4-56</strain>
    </source>
</reference>
<organism evidence="5 6">
    <name type="scientific">Pikeienuella piscinae</name>
    <dbReference type="NCBI Taxonomy" id="2748098"/>
    <lineage>
        <taxon>Bacteria</taxon>
        <taxon>Pseudomonadati</taxon>
        <taxon>Pseudomonadota</taxon>
        <taxon>Alphaproteobacteria</taxon>
        <taxon>Rhodobacterales</taxon>
        <taxon>Paracoccaceae</taxon>
        <taxon>Pikeienuella</taxon>
    </lineage>
</organism>
<name>A0A7L5BZY9_9RHOB</name>
<dbReference type="GO" id="GO:0016787">
    <property type="term" value="F:hydrolase activity"/>
    <property type="evidence" value="ECO:0007669"/>
    <property type="project" value="UniProtKB-KW"/>
</dbReference>
<dbReference type="Proteomes" id="UP000503336">
    <property type="component" value="Chromosome"/>
</dbReference>
<feature type="domain" description="Phospholipase/carboxylesterase/thioesterase" evidence="4">
    <location>
        <begin position="42"/>
        <end position="192"/>
    </location>
</feature>
<evidence type="ECO:0000259" key="4">
    <source>
        <dbReference type="Pfam" id="PF02230"/>
    </source>
</evidence>
<evidence type="ECO:0000256" key="1">
    <source>
        <dbReference type="ARBA" id="ARBA00022729"/>
    </source>
</evidence>
<sequence>MMFLPFLALFFLFAGAGGSNACGTVAEPCEAGGGAYVVEIPAAPPPHQAIVFLHGYGGTGAGVLRNRTMIEAALARGYAVVAPQGAPRREGVAGGAWNSFASPERRDDIAFIKAVAEDSAARFGLDRGKMLLAGFSGGGMMSWRVACDAPESFDAYAPIAGLLWRPLPTACGGPVRMLHVHGWADPVVPLEGRAVAGGRITQGDLFAGLDLMRAALGCARDEPDGYGARGAYLLRRWTDCAPGANLELALHPAGHRIPSGWASLALNWFETRPEND</sequence>
<accession>A0A7L5BZY9</accession>
<dbReference type="RefSeq" id="WP_165097344.1">
    <property type="nucleotide sequence ID" value="NZ_CP049056.1"/>
</dbReference>
<dbReference type="Gene3D" id="3.40.50.1820">
    <property type="entry name" value="alpha/beta hydrolase"/>
    <property type="match status" value="1"/>
</dbReference>
<dbReference type="SUPFAM" id="SSF53474">
    <property type="entry name" value="alpha/beta-Hydrolases"/>
    <property type="match status" value="1"/>
</dbReference>
<dbReference type="PANTHER" id="PTHR43037">
    <property type="entry name" value="UNNAMED PRODUCT-RELATED"/>
    <property type="match status" value="1"/>
</dbReference>
<evidence type="ECO:0000313" key="6">
    <source>
        <dbReference type="Proteomes" id="UP000503336"/>
    </source>
</evidence>
<keyword evidence="6" id="KW-1185">Reference proteome</keyword>
<dbReference type="Pfam" id="PF02230">
    <property type="entry name" value="Abhydrolase_2"/>
    <property type="match status" value="1"/>
</dbReference>
<protein>
    <submittedName>
        <fullName evidence="5">Polyhydroxybutyrate depolymerase</fullName>
    </submittedName>
</protein>
<evidence type="ECO:0000313" key="5">
    <source>
        <dbReference type="EMBL" id="QIE55434.1"/>
    </source>
</evidence>
<evidence type="ECO:0000256" key="2">
    <source>
        <dbReference type="ARBA" id="ARBA00022801"/>
    </source>
</evidence>
<dbReference type="InterPro" id="IPR050955">
    <property type="entry name" value="Plant_Biomass_Hydrol_Est"/>
</dbReference>
<gene>
    <name evidence="5" type="ORF">G5B40_08175</name>
</gene>
<dbReference type="EMBL" id="CP049056">
    <property type="protein sequence ID" value="QIE55434.1"/>
    <property type="molecule type" value="Genomic_DNA"/>
</dbReference>
<evidence type="ECO:0000256" key="3">
    <source>
        <dbReference type="SAM" id="SignalP"/>
    </source>
</evidence>
<keyword evidence="2" id="KW-0378">Hydrolase</keyword>
<dbReference type="InterPro" id="IPR029058">
    <property type="entry name" value="AB_hydrolase_fold"/>
</dbReference>
<dbReference type="KEGG" id="hdh:G5B40_08175"/>